<dbReference type="FunFam" id="3.40.50.300:FF:000313">
    <property type="entry name" value="Pre-mRNA-splicing factor ATP-dependent RNA helicase PRP16"/>
    <property type="match status" value="1"/>
</dbReference>
<dbReference type="Proteomes" id="UP000245771">
    <property type="component" value="Unassembled WGS sequence"/>
</dbReference>
<feature type="compositionally biased region" description="Basic and acidic residues" evidence="13">
    <location>
        <begin position="76"/>
        <end position="94"/>
    </location>
</feature>
<dbReference type="InterPro" id="IPR011545">
    <property type="entry name" value="DEAD/DEAH_box_helicase_dom"/>
</dbReference>
<evidence type="ECO:0000256" key="2">
    <source>
        <dbReference type="ARBA" id="ARBA00012552"/>
    </source>
</evidence>
<feature type="region of interest" description="Disordered" evidence="13">
    <location>
        <begin position="358"/>
        <end position="398"/>
    </location>
</feature>
<keyword evidence="6" id="KW-0347">Helicase</keyword>
<evidence type="ECO:0000256" key="9">
    <source>
        <dbReference type="ARBA" id="ARBA00023242"/>
    </source>
</evidence>
<dbReference type="GO" id="GO:0034458">
    <property type="term" value="F:3'-5' RNA helicase activity"/>
    <property type="evidence" value="ECO:0007669"/>
    <property type="project" value="TreeGrafter"/>
</dbReference>
<evidence type="ECO:0000259" key="15">
    <source>
        <dbReference type="PROSITE" id="PS51194"/>
    </source>
</evidence>
<evidence type="ECO:0000256" key="3">
    <source>
        <dbReference type="ARBA" id="ARBA00022664"/>
    </source>
</evidence>
<dbReference type="OrthoDB" id="10253254at2759"/>
<dbReference type="SMART" id="SM00487">
    <property type="entry name" value="DEXDc"/>
    <property type="match status" value="1"/>
</dbReference>
<feature type="compositionally biased region" description="Basic and acidic residues" evidence="13">
    <location>
        <begin position="366"/>
        <end position="379"/>
    </location>
</feature>
<feature type="compositionally biased region" description="Basic and acidic residues" evidence="13">
    <location>
        <begin position="242"/>
        <end position="252"/>
    </location>
</feature>
<dbReference type="InterPro" id="IPR048333">
    <property type="entry name" value="HA2_WH"/>
</dbReference>
<feature type="region of interest" description="Disordered" evidence="13">
    <location>
        <begin position="1"/>
        <end position="190"/>
    </location>
</feature>
<feature type="region of interest" description="Disordered" evidence="13">
    <location>
        <begin position="233"/>
        <end position="252"/>
    </location>
</feature>
<dbReference type="GeneID" id="37024087"/>
<comment type="subcellular location">
    <subcellularLocation>
        <location evidence="1">Nucleus</location>
    </subcellularLocation>
</comment>
<accession>A0A316VIM2</accession>
<evidence type="ECO:0000256" key="10">
    <source>
        <dbReference type="ARBA" id="ARBA00038040"/>
    </source>
</evidence>
<evidence type="ECO:0000256" key="6">
    <source>
        <dbReference type="ARBA" id="ARBA00022806"/>
    </source>
</evidence>
<feature type="region of interest" description="Disordered" evidence="13">
    <location>
        <begin position="1058"/>
        <end position="1099"/>
    </location>
</feature>
<feature type="compositionally biased region" description="Polar residues" evidence="13">
    <location>
        <begin position="158"/>
        <end position="169"/>
    </location>
</feature>
<dbReference type="InterPro" id="IPR007502">
    <property type="entry name" value="Helicase-assoc_dom"/>
</dbReference>
<dbReference type="GO" id="GO:0016787">
    <property type="term" value="F:hydrolase activity"/>
    <property type="evidence" value="ECO:0007669"/>
    <property type="project" value="UniProtKB-KW"/>
</dbReference>
<feature type="domain" description="Helicase C-terminal" evidence="15">
    <location>
        <begin position="604"/>
        <end position="779"/>
    </location>
</feature>
<feature type="compositionally biased region" description="Basic and acidic residues" evidence="13">
    <location>
        <begin position="1058"/>
        <end position="1076"/>
    </location>
</feature>
<dbReference type="FunFam" id="3.40.50.300:FF:000007">
    <property type="entry name" value="Pre-mRNA-splicing factor ATP-dependent RNA helicase"/>
    <property type="match status" value="1"/>
</dbReference>
<dbReference type="EMBL" id="KZ819603">
    <property type="protein sequence ID" value="PWN35355.1"/>
    <property type="molecule type" value="Genomic_DNA"/>
</dbReference>
<evidence type="ECO:0000256" key="4">
    <source>
        <dbReference type="ARBA" id="ARBA00022741"/>
    </source>
</evidence>
<sequence>MADEHPSKRLRTDDSSSQHERPIFRLPNRPSGSSINARNRGNETPSNPGGLSSAALEKLESHRRQRAAKAASTSAESKDAEKASGSHPMEDYRKRLNRLPDAGRRPDNRSRRDTSEVNTHSDRRRWDATPRSEVRLPNRSWDSTPRSQRDGAERTPMTARSNWDSTPRSRSSRMDGTASTTIMGRNWEIDEEEEKALDRDWYGMEEGGGMAGDDENNPFGGFDEVSAAAAVTKKMNARQIARKQEQDAWEDDRLRAGGVGSRKLIDLNASMDDESENQVHLLVHDLRPPFLDGKTVYTKQLEPINPVKDPTSDLAVFARKGSRLVRDLREKKERQKAAAKATSLGGTRLGDIMGVKDEDAEASSNDQKKESNGYNHKSESQFASHLKKAERGGSNFTQAKTLREQRQFLPAFACRDELMHVIRENQVVIVIGETGSGKTTQVAQFLYEEGYAKHGMIGCTQPRRVAAMSVAKRVSEEMEVELGSTVGYAIRFEDCTSEQTRIKYMTDGVLLRESLNEGDLDRYNAIILDEAHERSLSTDVLMGLLKKILTRRRDLKLIVTSATMNAEKFARFFGDAPMYTIPGRTFPVDVLFSKTPCEDYVESAVKQVLSIHLSQNPGDILVFMTGQEDIEATCEVVQERLGQLDNAPPLLVLPIYSQMPADLQANIFNPSENGERKVVVATNIAETSLTVDGIMYVVDAGYSKLKVYNPRVGMDSLQITPIAQANANQRSGRAGRTGSGTAYRLYTELAFRDEMFLNGIPEIQRTNLANTVLLLKSLGVKNLLEFDFMDPPPQDTIMTSMYQLWILGALDSMGNLTKVGKRMSEFPMEPSLSKILIASATQYGCSVEMLTIVAMLSVPSVFYRPKERIEEADAAREKFYVAESDHLTLLHCYTQWKLNGFRDGWCVQHFLHAKILRKAREVRTQLEEICQQLKLPLLSCGTDWDTIRKCIVTGFFHQAAKAKGIGEYVNARTGVPLYLHPTSSVSGAGVQPSFLVFHEVIQTSKTYMHTVTAVDPHWLAELGGVFYSIRERDVSGARSRLQRDAEFSQRSAIEQSFLRDKAEAEQKDRVQRERQDSSTPRMAMPGSATPRKGGRRVGL</sequence>
<dbReference type="GO" id="GO:0000398">
    <property type="term" value="P:mRNA splicing, via spliceosome"/>
    <property type="evidence" value="ECO:0007669"/>
    <property type="project" value="UniProtKB-ARBA"/>
</dbReference>
<dbReference type="InterPro" id="IPR011709">
    <property type="entry name" value="DEAD-box_helicase_OB_fold"/>
</dbReference>
<dbReference type="InterPro" id="IPR001650">
    <property type="entry name" value="Helicase_C-like"/>
</dbReference>
<dbReference type="Pfam" id="PF07717">
    <property type="entry name" value="OB_NTP_bind"/>
    <property type="match status" value="1"/>
</dbReference>
<protein>
    <recommendedName>
        <fullName evidence="12">Pre-mRNA-splicing factor ATP-dependent RNA helicase PRP16</fullName>
        <ecNumber evidence="2">3.6.4.13</ecNumber>
    </recommendedName>
</protein>
<dbReference type="GO" id="GO:0005681">
    <property type="term" value="C:spliceosomal complex"/>
    <property type="evidence" value="ECO:0007669"/>
    <property type="project" value="UniProtKB-ARBA"/>
</dbReference>
<dbReference type="EC" id="3.6.4.13" evidence="2"/>
<evidence type="ECO:0000256" key="7">
    <source>
        <dbReference type="ARBA" id="ARBA00022840"/>
    </source>
</evidence>
<dbReference type="RefSeq" id="XP_025355657.1">
    <property type="nucleotide sequence ID" value="XM_025502306.1"/>
</dbReference>
<keyword evidence="17" id="KW-1185">Reference proteome</keyword>
<dbReference type="FunFam" id="1.20.120.1080:FF:000018">
    <property type="entry name" value="Pre-mRNA-splicing factor ATP-dependent RNA helicase prp16"/>
    <property type="match status" value="1"/>
</dbReference>
<reference evidence="16 17" key="1">
    <citation type="journal article" date="2018" name="Mol. Biol. Evol.">
        <title>Broad Genomic Sampling Reveals a Smut Pathogenic Ancestry of the Fungal Clade Ustilaginomycotina.</title>
        <authorList>
            <person name="Kijpornyongpan T."/>
            <person name="Mondo S.J."/>
            <person name="Barry K."/>
            <person name="Sandor L."/>
            <person name="Lee J."/>
            <person name="Lipzen A."/>
            <person name="Pangilinan J."/>
            <person name="LaButti K."/>
            <person name="Hainaut M."/>
            <person name="Henrissat B."/>
            <person name="Grigoriev I.V."/>
            <person name="Spatafora J.W."/>
            <person name="Aime M.C."/>
        </authorList>
    </citation>
    <scope>NUCLEOTIDE SEQUENCE [LARGE SCALE GENOMIC DNA]</scope>
    <source>
        <strain evidence="16 17">MCA 3882</strain>
    </source>
</reference>
<evidence type="ECO:0000259" key="14">
    <source>
        <dbReference type="PROSITE" id="PS51192"/>
    </source>
</evidence>
<dbReference type="FunCoup" id="A0A316VIM2">
    <property type="interactions" value="596"/>
</dbReference>
<evidence type="ECO:0000313" key="16">
    <source>
        <dbReference type="EMBL" id="PWN35355.1"/>
    </source>
</evidence>
<comment type="catalytic activity">
    <reaction evidence="11">
        <text>ATP + H2O = ADP + phosphate + H(+)</text>
        <dbReference type="Rhea" id="RHEA:13065"/>
        <dbReference type="ChEBI" id="CHEBI:15377"/>
        <dbReference type="ChEBI" id="CHEBI:15378"/>
        <dbReference type="ChEBI" id="CHEBI:30616"/>
        <dbReference type="ChEBI" id="CHEBI:43474"/>
        <dbReference type="ChEBI" id="CHEBI:456216"/>
        <dbReference type="EC" id="3.6.4.13"/>
    </reaction>
</comment>
<keyword evidence="4" id="KW-0547">Nucleotide-binding</keyword>
<dbReference type="SMART" id="SM00490">
    <property type="entry name" value="HELICc"/>
    <property type="match status" value="1"/>
</dbReference>
<feature type="compositionally biased region" description="Basic and acidic residues" evidence="13">
    <location>
        <begin position="1"/>
        <end position="23"/>
    </location>
</feature>
<feature type="compositionally biased region" description="Basic and acidic residues" evidence="13">
    <location>
        <begin position="101"/>
        <end position="136"/>
    </location>
</feature>
<name>A0A316VIM2_9BASI</name>
<dbReference type="Pfam" id="PF21010">
    <property type="entry name" value="HA2_C"/>
    <property type="match status" value="1"/>
</dbReference>
<proteinExistence type="inferred from homology"/>
<keyword evidence="5 16" id="KW-0378">Hydrolase</keyword>
<dbReference type="Pfam" id="PF00270">
    <property type="entry name" value="DEAD"/>
    <property type="match status" value="1"/>
</dbReference>
<keyword evidence="3" id="KW-0507">mRNA processing</keyword>
<evidence type="ECO:0000256" key="11">
    <source>
        <dbReference type="ARBA" id="ARBA00047984"/>
    </source>
</evidence>
<keyword evidence="8" id="KW-0508">mRNA splicing</keyword>
<dbReference type="InterPro" id="IPR014001">
    <property type="entry name" value="Helicase_ATP-bd"/>
</dbReference>
<dbReference type="InParanoid" id="A0A316VIM2"/>
<dbReference type="SUPFAM" id="SSF52540">
    <property type="entry name" value="P-loop containing nucleoside triphosphate hydrolases"/>
    <property type="match status" value="1"/>
</dbReference>
<evidence type="ECO:0000313" key="17">
    <source>
        <dbReference type="Proteomes" id="UP000245771"/>
    </source>
</evidence>
<keyword evidence="9" id="KW-0539">Nucleus</keyword>
<gene>
    <name evidence="16" type="ORF">FA14DRAFT_40456</name>
</gene>
<comment type="similarity">
    <text evidence="10">Belongs to the DEAD box helicase family. DEAH subfamily. PRP16 sub-subfamily.</text>
</comment>
<dbReference type="PANTHER" id="PTHR18934:SF91">
    <property type="entry name" value="PRE-MRNA-SPLICING FACTOR ATP-DEPENDENT RNA HELICASE PRP16"/>
    <property type="match status" value="1"/>
</dbReference>
<dbReference type="Pfam" id="PF04408">
    <property type="entry name" value="WHD_HA2"/>
    <property type="match status" value="1"/>
</dbReference>
<evidence type="ECO:0000256" key="13">
    <source>
        <dbReference type="SAM" id="MobiDB-lite"/>
    </source>
</evidence>
<dbReference type="GO" id="GO:0005524">
    <property type="term" value="F:ATP binding"/>
    <property type="evidence" value="ECO:0007669"/>
    <property type="project" value="UniProtKB-KW"/>
</dbReference>
<dbReference type="InterPro" id="IPR027417">
    <property type="entry name" value="P-loop_NTPase"/>
</dbReference>
<evidence type="ECO:0000256" key="5">
    <source>
        <dbReference type="ARBA" id="ARBA00022801"/>
    </source>
</evidence>
<dbReference type="GO" id="GO:0003723">
    <property type="term" value="F:RNA binding"/>
    <property type="evidence" value="ECO:0007669"/>
    <property type="project" value="TreeGrafter"/>
</dbReference>
<evidence type="ECO:0000256" key="1">
    <source>
        <dbReference type="ARBA" id="ARBA00004123"/>
    </source>
</evidence>
<dbReference type="Gene3D" id="3.40.50.300">
    <property type="entry name" value="P-loop containing nucleotide triphosphate hydrolases"/>
    <property type="match status" value="2"/>
</dbReference>
<feature type="domain" description="Helicase ATP-binding" evidence="14">
    <location>
        <begin position="419"/>
        <end position="582"/>
    </location>
</feature>
<dbReference type="Gene3D" id="1.20.120.1080">
    <property type="match status" value="1"/>
</dbReference>
<dbReference type="PROSITE" id="PS51194">
    <property type="entry name" value="HELICASE_CTER"/>
    <property type="match status" value="1"/>
</dbReference>
<dbReference type="PANTHER" id="PTHR18934">
    <property type="entry name" value="ATP-DEPENDENT RNA HELICASE"/>
    <property type="match status" value="1"/>
</dbReference>
<dbReference type="STRING" id="1280837.A0A316VIM2"/>
<feature type="compositionally biased region" description="Polar residues" evidence="13">
    <location>
        <begin position="30"/>
        <end position="50"/>
    </location>
</feature>
<dbReference type="PROSITE" id="PS51192">
    <property type="entry name" value="HELICASE_ATP_BIND_1"/>
    <property type="match status" value="1"/>
</dbReference>
<feature type="region of interest" description="Disordered" evidence="13">
    <location>
        <begin position="203"/>
        <end position="222"/>
    </location>
</feature>
<organism evidence="16 17">
    <name type="scientific">Meira miltonrushii</name>
    <dbReference type="NCBI Taxonomy" id="1280837"/>
    <lineage>
        <taxon>Eukaryota</taxon>
        <taxon>Fungi</taxon>
        <taxon>Dikarya</taxon>
        <taxon>Basidiomycota</taxon>
        <taxon>Ustilaginomycotina</taxon>
        <taxon>Exobasidiomycetes</taxon>
        <taxon>Exobasidiales</taxon>
        <taxon>Brachybasidiaceae</taxon>
        <taxon>Meira</taxon>
    </lineage>
</organism>
<dbReference type="AlphaFoldDB" id="A0A316VIM2"/>
<evidence type="ECO:0000256" key="8">
    <source>
        <dbReference type="ARBA" id="ARBA00023187"/>
    </source>
</evidence>
<evidence type="ECO:0000256" key="12">
    <source>
        <dbReference type="ARBA" id="ARBA00070009"/>
    </source>
</evidence>
<dbReference type="CDD" id="cd18791">
    <property type="entry name" value="SF2_C_RHA"/>
    <property type="match status" value="1"/>
</dbReference>
<dbReference type="SMART" id="SM00847">
    <property type="entry name" value="HA2"/>
    <property type="match status" value="1"/>
</dbReference>
<dbReference type="Pfam" id="PF00271">
    <property type="entry name" value="Helicase_C"/>
    <property type="match status" value="1"/>
</dbReference>
<keyword evidence="7" id="KW-0067">ATP-binding</keyword>